<keyword evidence="16 18" id="KW-0472">Membrane</keyword>
<evidence type="ECO:0000256" key="5">
    <source>
        <dbReference type="ARBA" id="ARBA00021008"/>
    </source>
</evidence>
<evidence type="ECO:0000256" key="13">
    <source>
        <dbReference type="ARBA" id="ARBA00023027"/>
    </source>
</evidence>
<evidence type="ECO:0000256" key="11">
    <source>
        <dbReference type="ARBA" id="ARBA00022982"/>
    </source>
</evidence>
<feature type="transmembrane region" description="Helical" evidence="18">
    <location>
        <begin position="57"/>
        <end position="75"/>
    </location>
</feature>
<comment type="function">
    <text evidence="1">Core subunit of the mitochondrial membrane respiratory chain NADH dehydrogenase (Complex I) that is believed to belong to the minimal assembly required for catalysis. Complex I functions in the transfer of electrons from NADH to the respiratory chain. The immediate electron acceptor for the enzyme is believed to be ubiquinone.</text>
</comment>
<keyword evidence="6" id="KW-0813">Transport</keyword>
<reference evidence="20" key="1">
    <citation type="submission" date="2022-08" db="EMBL/GenBank/DDBJ databases">
        <authorList>
            <person name="John J.S."/>
            <person name="Selvaraj P."/>
            <person name="Ambrose D.P."/>
            <person name="AbdulAzeez S."/>
            <person name="Borgio J.F."/>
        </authorList>
    </citation>
    <scope>NUCLEOTIDE SEQUENCE</scope>
</reference>
<dbReference type="PANTHER" id="PTHR46552">
    <property type="entry name" value="NADH-UBIQUINONE OXIDOREDUCTASE CHAIN 2"/>
    <property type="match status" value="1"/>
</dbReference>
<evidence type="ECO:0000256" key="8">
    <source>
        <dbReference type="ARBA" id="ARBA00022692"/>
    </source>
</evidence>
<evidence type="ECO:0000256" key="9">
    <source>
        <dbReference type="ARBA" id="ARBA00022792"/>
    </source>
</evidence>
<dbReference type="GO" id="GO:0005743">
    <property type="term" value="C:mitochondrial inner membrane"/>
    <property type="evidence" value="ECO:0007669"/>
    <property type="project" value="UniProtKB-SubCell"/>
</dbReference>
<dbReference type="AlphaFoldDB" id="A0A9E8YBX3"/>
<keyword evidence="14 18" id="KW-0830">Ubiquinone</keyword>
<name>A0A9E8YBX3_9HEMI</name>
<comment type="similarity">
    <text evidence="3 18">Belongs to the complex I subunit 2 family.</text>
</comment>
<evidence type="ECO:0000256" key="10">
    <source>
        <dbReference type="ARBA" id="ARBA00022967"/>
    </source>
</evidence>
<feature type="transmembrane region" description="Helical" evidence="18">
    <location>
        <begin position="29"/>
        <end position="45"/>
    </location>
</feature>
<keyword evidence="13 18" id="KW-0520">NAD</keyword>
<keyword evidence="10 18" id="KW-1278">Translocase</keyword>
<geneLocation type="mitochondrion" evidence="20"/>
<organism evidence="20">
    <name type="scientific">Ectomocoris horridus</name>
    <dbReference type="NCBI Taxonomy" id="3002513"/>
    <lineage>
        <taxon>Eukaryota</taxon>
        <taxon>Metazoa</taxon>
        <taxon>Ecdysozoa</taxon>
        <taxon>Arthropoda</taxon>
        <taxon>Hexapoda</taxon>
        <taxon>Insecta</taxon>
        <taxon>Pterygota</taxon>
        <taxon>Neoptera</taxon>
        <taxon>Paraneoptera</taxon>
        <taxon>Hemiptera</taxon>
        <taxon>Heteroptera</taxon>
        <taxon>Panheteroptera</taxon>
        <taxon>Cimicomorpha</taxon>
        <taxon>Reduviidae</taxon>
        <taxon>Peiratinae</taxon>
        <taxon>Ectomocoris</taxon>
    </lineage>
</organism>
<keyword evidence="15 18" id="KW-0496">Mitochondrion</keyword>
<keyword evidence="12 18" id="KW-1133">Transmembrane helix</keyword>
<comment type="catalytic activity">
    <reaction evidence="17 18">
        <text>a ubiquinone + NADH + 5 H(+)(in) = a ubiquinol + NAD(+) + 4 H(+)(out)</text>
        <dbReference type="Rhea" id="RHEA:29091"/>
        <dbReference type="Rhea" id="RHEA-COMP:9565"/>
        <dbReference type="Rhea" id="RHEA-COMP:9566"/>
        <dbReference type="ChEBI" id="CHEBI:15378"/>
        <dbReference type="ChEBI" id="CHEBI:16389"/>
        <dbReference type="ChEBI" id="CHEBI:17976"/>
        <dbReference type="ChEBI" id="CHEBI:57540"/>
        <dbReference type="ChEBI" id="CHEBI:57945"/>
        <dbReference type="EC" id="7.1.1.2"/>
    </reaction>
</comment>
<evidence type="ECO:0000313" key="20">
    <source>
        <dbReference type="EMBL" id="WAJ48441.1"/>
    </source>
</evidence>
<evidence type="ECO:0000256" key="12">
    <source>
        <dbReference type="ARBA" id="ARBA00022989"/>
    </source>
</evidence>
<evidence type="ECO:0000256" key="14">
    <source>
        <dbReference type="ARBA" id="ARBA00023075"/>
    </source>
</evidence>
<evidence type="ECO:0000256" key="6">
    <source>
        <dbReference type="ARBA" id="ARBA00022448"/>
    </source>
</evidence>
<evidence type="ECO:0000256" key="3">
    <source>
        <dbReference type="ARBA" id="ARBA00007012"/>
    </source>
</evidence>
<feature type="transmembrane region" description="Helical" evidence="18">
    <location>
        <begin position="133"/>
        <end position="158"/>
    </location>
</feature>
<dbReference type="InterPro" id="IPR001750">
    <property type="entry name" value="ND/Mrp_TM"/>
</dbReference>
<dbReference type="InterPro" id="IPR050175">
    <property type="entry name" value="Complex_I_Subunit_2"/>
</dbReference>
<evidence type="ECO:0000256" key="18">
    <source>
        <dbReference type="RuleBase" id="RU003403"/>
    </source>
</evidence>
<dbReference type="GO" id="GO:0006120">
    <property type="term" value="P:mitochondrial electron transport, NADH to ubiquinone"/>
    <property type="evidence" value="ECO:0007669"/>
    <property type="project" value="InterPro"/>
</dbReference>
<dbReference type="PANTHER" id="PTHR46552:SF1">
    <property type="entry name" value="NADH-UBIQUINONE OXIDOREDUCTASE CHAIN 2"/>
    <property type="match status" value="1"/>
</dbReference>
<keyword evidence="11 18" id="KW-0249">Electron transport</keyword>
<evidence type="ECO:0000256" key="7">
    <source>
        <dbReference type="ARBA" id="ARBA00022660"/>
    </source>
</evidence>
<feature type="transmembrane region" description="Helical" evidence="18">
    <location>
        <begin position="236"/>
        <end position="256"/>
    </location>
</feature>
<dbReference type="PRINTS" id="PR01436">
    <property type="entry name" value="NADHDHGNASE2"/>
</dbReference>
<accession>A0A9E8YBX3</accession>
<protein>
    <recommendedName>
        <fullName evidence="5 18">NADH-ubiquinone oxidoreductase chain 2</fullName>
        <ecNumber evidence="4 18">7.1.1.2</ecNumber>
    </recommendedName>
</protein>
<evidence type="ECO:0000256" key="16">
    <source>
        <dbReference type="ARBA" id="ARBA00023136"/>
    </source>
</evidence>
<dbReference type="EC" id="7.1.1.2" evidence="4 18"/>
<evidence type="ECO:0000256" key="17">
    <source>
        <dbReference type="ARBA" id="ARBA00049551"/>
    </source>
</evidence>
<comment type="function">
    <text evidence="18">Core subunit of the mitochondrial membrane respiratory chain NADH dehydrogenase (Complex I) which catalyzes electron transfer from NADH through the respiratory chain, using ubiquinone as an electron acceptor. Essential for the catalytic activity and assembly of complex I.</text>
</comment>
<keyword evidence="8 18" id="KW-0812">Transmembrane</keyword>
<feature type="transmembrane region" description="Helical" evidence="18">
    <location>
        <begin position="268"/>
        <end position="288"/>
    </location>
</feature>
<feature type="domain" description="NADH:quinone oxidoreductase/Mrp antiporter transmembrane" evidence="19">
    <location>
        <begin position="23"/>
        <end position="283"/>
    </location>
</feature>
<feature type="transmembrane region" description="Helical" evidence="18">
    <location>
        <begin position="95"/>
        <end position="112"/>
    </location>
</feature>
<evidence type="ECO:0000256" key="1">
    <source>
        <dbReference type="ARBA" id="ARBA00003257"/>
    </source>
</evidence>
<proteinExistence type="inferred from homology"/>
<dbReference type="Pfam" id="PF00361">
    <property type="entry name" value="Proton_antipo_M"/>
    <property type="match status" value="1"/>
</dbReference>
<evidence type="ECO:0000256" key="4">
    <source>
        <dbReference type="ARBA" id="ARBA00012944"/>
    </source>
</evidence>
<evidence type="ECO:0000259" key="19">
    <source>
        <dbReference type="Pfam" id="PF00361"/>
    </source>
</evidence>
<keyword evidence="7 18" id="KW-0679">Respiratory chain</keyword>
<gene>
    <name evidence="20" type="primary">nad2</name>
</gene>
<feature type="transmembrane region" description="Helical" evidence="18">
    <location>
        <begin position="194"/>
        <end position="215"/>
    </location>
</feature>
<dbReference type="EMBL" id="OP270692">
    <property type="protein sequence ID" value="WAJ48441.1"/>
    <property type="molecule type" value="Genomic_DNA"/>
</dbReference>
<comment type="subcellular location">
    <subcellularLocation>
        <location evidence="2 18">Mitochondrion inner membrane</location>
        <topology evidence="2 18">Multi-pass membrane protein</topology>
    </subcellularLocation>
</comment>
<dbReference type="GO" id="GO:0008137">
    <property type="term" value="F:NADH dehydrogenase (ubiquinone) activity"/>
    <property type="evidence" value="ECO:0007669"/>
    <property type="project" value="UniProtKB-EC"/>
</dbReference>
<keyword evidence="9 18" id="KW-0999">Mitochondrion inner membrane</keyword>
<evidence type="ECO:0000256" key="2">
    <source>
        <dbReference type="ARBA" id="ARBA00004448"/>
    </source>
</evidence>
<dbReference type="InterPro" id="IPR003917">
    <property type="entry name" value="NADH_UbQ_OxRdtase_chain2"/>
</dbReference>
<sequence>MSNASKLMFFSILIISTTLVISSETWLGIWMGLEMNMISFIPILFKSKKTSSAESCMIYLLIQSMGSILMLMLVLTNSSLMMLPYAEDELVNTMLTFSMMIKAGIPPFHLWFPEIIKKMEWAESLTLMTWQKIAPMTVISYLINSLSITPILISMSVITGAIGGLNQTSIKKIMAFSSINHMGWMIACMKFNNLMWMTYLLIYSTIITMMIYILNKHSVMYINQMSFPSFLFTEKTLIIILFFSLGGLPPFLGFLPKWMVIQSMITSNAIPTMMIMIMSSLITLFYYLRLMSSSLMINSSSWKWNIQPTINKSKWTTSMITLNLILPVVLTFSL</sequence>
<feature type="transmembrane region" description="Helical" evidence="18">
    <location>
        <begin position="7"/>
        <end position="23"/>
    </location>
</feature>
<evidence type="ECO:0000256" key="15">
    <source>
        <dbReference type="ARBA" id="ARBA00023128"/>
    </source>
</evidence>